<feature type="disulfide bond" evidence="15 18">
    <location>
        <begin position="164"/>
        <end position="191"/>
    </location>
</feature>
<dbReference type="SMART" id="SM00042">
    <property type="entry name" value="CUB"/>
    <property type="match status" value="2"/>
</dbReference>
<keyword evidence="17" id="KW-0479">Metal-binding</keyword>
<evidence type="ECO:0000256" key="14">
    <source>
        <dbReference type="PIRSR" id="PIRSR001155-1"/>
    </source>
</evidence>
<keyword evidence="7" id="KW-0378">Hydrolase</keyword>
<feature type="modified residue" description="(3R)-3-hydroxyasparagine" evidence="16">
    <location>
        <position position="138"/>
    </location>
</feature>
<dbReference type="GO" id="GO:0005509">
    <property type="term" value="F:calcium ion binding"/>
    <property type="evidence" value="ECO:0007669"/>
    <property type="project" value="InterPro"/>
</dbReference>
<feature type="disulfide bond" evidence="15">
    <location>
        <begin position="47"/>
        <end position="65"/>
    </location>
</feature>
<dbReference type="InterPro" id="IPR001881">
    <property type="entry name" value="EGF-like_Ca-bd_dom"/>
</dbReference>
<evidence type="ECO:0000256" key="13">
    <source>
        <dbReference type="ARBA" id="ARBA00023278"/>
    </source>
</evidence>
<dbReference type="InterPro" id="IPR033116">
    <property type="entry name" value="TRYPSIN_SER"/>
</dbReference>
<feature type="domain" description="Sushi" evidence="22">
    <location>
        <begin position="346"/>
        <end position="418"/>
    </location>
</feature>
<dbReference type="GO" id="GO:0004252">
    <property type="term" value="F:serine-type endopeptidase activity"/>
    <property type="evidence" value="ECO:0007669"/>
    <property type="project" value="InterPro"/>
</dbReference>
<dbReference type="SMART" id="SM00020">
    <property type="entry name" value="Tryp_SPc"/>
    <property type="match status" value="1"/>
</dbReference>
<reference evidence="23" key="3">
    <citation type="submission" date="2025-09" db="UniProtKB">
        <authorList>
            <consortium name="Ensembl"/>
        </authorList>
    </citation>
    <scope>IDENTIFICATION</scope>
</reference>
<feature type="binding site" evidence="17">
    <location>
        <position position="264"/>
    </location>
    <ligand>
        <name>Ca(2+)</name>
        <dbReference type="ChEBI" id="CHEBI:29108"/>
        <label>3</label>
    </ligand>
</feature>
<evidence type="ECO:0000256" key="11">
    <source>
        <dbReference type="ARBA" id="ARBA00023157"/>
    </source>
</evidence>
<evidence type="ECO:0000256" key="2">
    <source>
        <dbReference type="ARBA" id="ARBA00022588"/>
    </source>
</evidence>
<dbReference type="InterPro" id="IPR009003">
    <property type="entry name" value="Peptidase_S1_PA"/>
</dbReference>
<dbReference type="Pfam" id="PF00431">
    <property type="entry name" value="CUB"/>
    <property type="match status" value="2"/>
</dbReference>
<dbReference type="PROSITE" id="PS00135">
    <property type="entry name" value="TRYPSIN_SER"/>
    <property type="match status" value="1"/>
</dbReference>
<dbReference type="Ensembl" id="ENSPPYT00000034826.1">
    <property type="protein sequence ID" value="ENSPPYP00000037733.1"/>
    <property type="gene ID" value="ENSPPYG00000004217.3"/>
</dbReference>
<dbReference type="FunFam" id="2.10.70.10:FF:000049">
    <property type="entry name" value="Complement C1s subcomponent"/>
    <property type="match status" value="1"/>
</dbReference>
<keyword evidence="11 15" id="KW-1015">Disulfide bond</keyword>
<feature type="binding site" evidence="17">
    <location>
        <position position="113"/>
    </location>
    <ligand>
        <name>Ca(2+)</name>
        <dbReference type="ChEBI" id="CHEBI:29108"/>
        <label>2</label>
    </ligand>
</feature>
<feature type="binding site" evidence="17">
    <location>
        <position position="97"/>
    </location>
    <ligand>
        <name>Ca(2+)</name>
        <dbReference type="ChEBI" id="CHEBI:29108"/>
        <label>1</label>
    </ligand>
</feature>
<evidence type="ECO:0000256" key="5">
    <source>
        <dbReference type="ARBA" id="ARBA00022729"/>
    </source>
</evidence>
<dbReference type="GO" id="GO:0005615">
    <property type="term" value="C:extracellular space"/>
    <property type="evidence" value="ECO:0007669"/>
    <property type="project" value="TreeGrafter"/>
</dbReference>
<evidence type="ECO:0000256" key="15">
    <source>
        <dbReference type="PIRSR" id="PIRSR001155-2"/>
    </source>
</evidence>
<feature type="active site" description="Charge relay system" evidence="14">
    <location>
        <position position="525"/>
    </location>
</feature>
<evidence type="ECO:0000256" key="3">
    <source>
        <dbReference type="ARBA" id="ARBA00022659"/>
    </source>
</evidence>
<dbReference type="SMART" id="SM00179">
    <property type="entry name" value="EGF_CA"/>
    <property type="match status" value="1"/>
</dbReference>
<dbReference type="GO" id="GO:0006508">
    <property type="term" value="P:proteolysis"/>
    <property type="evidence" value="ECO:0007669"/>
    <property type="project" value="UniProtKB-KW"/>
</dbReference>
<dbReference type="PIRSF" id="PIRSF001155">
    <property type="entry name" value="C1r_C1s_MASP"/>
    <property type="match status" value="1"/>
</dbReference>
<dbReference type="InterPro" id="IPR024175">
    <property type="entry name" value="Pept_S1A_C1r/C1S/mannan-bd"/>
</dbReference>
<evidence type="ECO:0000256" key="9">
    <source>
        <dbReference type="ARBA" id="ARBA00022837"/>
    </source>
</evidence>
<keyword evidence="8" id="KW-0720">Serine protease</keyword>
<dbReference type="Gene3D" id="2.10.70.10">
    <property type="entry name" value="Complement Module, domain 1"/>
    <property type="match status" value="2"/>
</dbReference>
<dbReference type="GeneTree" id="ENSGT00940000157473"/>
<evidence type="ECO:0000256" key="4">
    <source>
        <dbReference type="ARBA" id="ARBA00022670"/>
    </source>
</evidence>
<dbReference type="GO" id="GO:0045087">
    <property type="term" value="P:innate immune response"/>
    <property type="evidence" value="ECO:0007669"/>
    <property type="project" value="UniProtKB-KW"/>
</dbReference>
<keyword evidence="12" id="KW-0325">Glycoprotein</keyword>
<evidence type="ECO:0000313" key="23">
    <source>
        <dbReference type="Ensembl" id="ENSPPYP00000037733.1"/>
    </source>
</evidence>
<feature type="binding site" evidence="17">
    <location>
        <position position="138"/>
    </location>
    <ligand>
        <name>Ca(2+)</name>
        <dbReference type="ChEBI" id="CHEBI:29108"/>
        <label>2</label>
    </ligand>
</feature>
<dbReference type="Gene3D" id="2.60.120.290">
    <property type="entry name" value="Spermadhesin, CUB domain"/>
    <property type="match status" value="2"/>
</dbReference>
<dbReference type="Proteomes" id="UP000001595">
    <property type="component" value="Chromosome 12"/>
</dbReference>
<feature type="domain" description="CUB" evidence="20">
    <location>
        <begin position="1"/>
        <end position="112"/>
    </location>
</feature>
<feature type="domain" description="CUB" evidence="20">
    <location>
        <begin position="164"/>
        <end position="279"/>
    </location>
</feature>
<evidence type="ECO:0000256" key="18">
    <source>
        <dbReference type="PROSITE-ProRule" id="PRU00059"/>
    </source>
</evidence>
<dbReference type="PROSITE" id="PS50240">
    <property type="entry name" value="TRYPSIN_DOM"/>
    <property type="match status" value="1"/>
</dbReference>
<keyword evidence="13 16" id="KW-0379">Hydroxylation</keyword>
<dbReference type="InterPro" id="IPR035914">
    <property type="entry name" value="Sperma_CUB_dom_sf"/>
</dbReference>
<reference evidence="23" key="2">
    <citation type="submission" date="2025-08" db="UniProtKB">
        <authorList>
            <consortium name="Ensembl"/>
        </authorList>
    </citation>
    <scope>IDENTIFICATION</scope>
</reference>
<dbReference type="Pfam" id="PF00089">
    <property type="entry name" value="Trypsin"/>
    <property type="match status" value="1"/>
</dbReference>
<feature type="binding site" evidence="17">
    <location>
        <position position="42"/>
    </location>
    <ligand>
        <name>Ca(2+)</name>
        <dbReference type="ChEBI" id="CHEBI:29108"/>
        <label>1</label>
    </ligand>
</feature>
<evidence type="ECO:0000259" key="22">
    <source>
        <dbReference type="PROSITE" id="PS50923"/>
    </source>
</evidence>
<dbReference type="PANTHER" id="PTHR24255">
    <property type="entry name" value="COMPLEMENT COMPONENT 1, S SUBCOMPONENT-RELATED"/>
    <property type="match status" value="1"/>
</dbReference>
<evidence type="ECO:0000256" key="16">
    <source>
        <dbReference type="PIRSR" id="PIRSR001155-3"/>
    </source>
</evidence>
<evidence type="ECO:0000256" key="8">
    <source>
        <dbReference type="ARBA" id="ARBA00022825"/>
    </source>
</evidence>
<dbReference type="SUPFAM" id="SSF57535">
    <property type="entry name" value="Complement control module/SCR domain"/>
    <property type="match status" value="2"/>
</dbReference>
<evidence type="ECO:0000256" key="17">
    <source>
        <dbReference type="PIRSR" id="PIRSR001155-4"/>
    </source>
</evidence>
<dbReference type="Pfam" id="PF14670">
    <property type="entry name" value="FXa_inhibition"/>
    <property type="match status" value="1"/>
</dbReference>
<sequence length="679" mass="75954">MYGEILSPNYPQAYPSEVEKSWDIEVPEGYGIHLYFTHLDIELSENCAYDSVQIISGDIEEGRLCGQRSSNNPHSPIVEEFQVPYNKLQVIFKSDFSNEERFTGFAAYYVATDKDEEMSQDRTTALQPHAPCSHFCNNFIGGYFCSCPPEYFLHDDMKNCGVNCSGDVFTALIGEIASPNYPKPYPENSRCEYQIRLEKGFQVVVTVRREDFDVDSVAQVECIYHFVQFVAGDQQFGPYCGHGFPGPLNIETKSNALDIIFQTDLTGQKKGWKLRYHGDPMPCPKEDTPNSVWEPAKAKYVFRDVVQITCLDGFEVVEGRVGATSFYSTCQSNGKWSNSKLKCQPVDCGIPESIENGKVEDPESTLFGSVIHYTCEEPYYYMENGGGGEETERGEYHCAGNGSWVNEVLGPELPKCVPVCGVPREPFEEKQRIIGGSDADIKNFPWQVFFDNPWAGGALIDEYWVLTAAHVVEPQGHESQMNPSCSQLLGRLRQENLLNLGGEPITDRSIEPHYNKDEETNFDNDIALVRLKDPVKMGPTVSPICLPGTSSDYNLVDGDLGLISGWGRTEKRGRAVRLKAARLPEALLRKCKEVKVEKPTADAEAYVFTPNMICAGGEKGMDSCKGDSGGAFAVQDPNDKTKFYVAGLVSRGPQCRTYGLYTWVKNYIDWIMKTMQENS</sequence>
<dbReference type="PROSITE" id="PS01180">
    <property type="entry name" value="CUB"/>
    <property type="match status" value="2"/>
</dbReference>
<dbReference type="CDD" id="cd00033">
    <property type="entry name" value="CCP"/>
    <property type="match status" value="2"/>
</dbReference>
<protein>
    <submittedName>
        <fullName evidence="23">Complement C1s</fullName>
    </submittedName>
</protein>
<keyword evidence="4" id="KW-0645">Protease</keyword>
<evidence type="ECO:0000256" key="10">
    <source>
        <dbReference type="ARBA" id="ARBA00022859"/>
    </source>
</evidence>
<evidence type="ECO:0000256" key="6">
    <source>
        <dbReference type="ARBA" id="ARBA00022737"/>
    </source>
</evidence>
<feature type="active site" description="Charge relay system" evidence="14">
    <location>
        <position position="628"/>
    </location>
</feature>
<feature type="disulfide bond" evidence="15">
    <location>
        <begin position="591"/>
        <end position="614"/>
    </location>
</feature>
<dbReference type="FunFam" id="2.10.70.10:FF:000016">
    <property type="entry name" value="Mannan-binding lectin serine protease 1"/>
    <property type="match status" value="1"/>
</dbReference>
<feature type="disulfide bond" evidence="15">
    <location>
        <begin position="283"/>
        <end position="330"/>
    </location>
</feature>
<evidence type="ECO:0000256" key="19">
    <source>
        <dbReference type="PROSITE-ProRule" id="PRU00302"/>
    </source>
</evidence>
<feature type="disulfide bond" evidence="15">
    <location>
        <begin position="375"/>
        <end position="416"/>
    </location>
</feature>
<feature type="domain" description="Peptidase S1" evidence="21">
    <location>
        <begin position="433"/>
        <end position="676"/>
    </location>
</feature>
<keyword evidence="24" id="KW-1185">Reference proteome</keyword>
<dbReference type="InterPro" id="IPR001254">
    <property type="entry name" value="Trypsin_dom"/>
</dbReference>
<dbReference type="AlphaFoldDB" id="A0A8I5UAI2"/>
<feature type="disulfide bond" evidence="15">
    <location>
        <begin position="222"/>
        <end position="240"/>
    </location>
</feature>
<feature type="domain" description="Sushi" evidence="22">
    <location>
        <begin position="281"/>
        <end position="345"/>
    </location>
</feature>
<dbReference type="FunFam" id="2.40.10.10:FF:000067">
    <property type="entry name" value="Complement C1s subcomponent"/>
    <property type="match status" value="1"/>
</dbReference>
<name>A0A8I5UAI2_PONAB</name>
<keyword evidence="2" id="KW-0399">Innate immunity</keyword>
<feature type="binding site" evidence="17">
    <location>
        <position position="116"/>
    </location>
    <ligand>
        <name>Ca(2+)</name>
        <dbReference type="ChEBI" id="CHEBI:29108"/>
        <label>2</label>
    </ligand>
</feature>
<gene>
    <name evidence="23" type="primary">C1S</name>
</gene>
<organism evidence="23 24">
    <name type="scientific">Pongo abelii</name>
    <name type="common">Sumatran orangutan</name>
    <name type="synonym">Pongo pygmaeus abelii</name>
    <dbReference type="NCBI Taxonomy" id="9601"/>
    <lineage>
        <taxon>Eukaryota</taxon>
        <taxon>Metazoa</taxon>
        <taxon>Chordata</taxon>
        <taxon>Craniata</taxon>
        <taxon>Vertebrata</taxon>
        <taxon>Euteleostomi</taxon>
        <taxon>Mammalia</taxon>
        <taxon>Eutheria</taxon>
        <taxon>Euarchontoglires</taxon>
        <taxon>Primates</taxon>
        <taxon>Haplorrhini</taxon>
        <taxon>Catarrhini</taxon>
        <taxon>Hominidae</taxon>
        <taxon>Pongo</taxon>
    </lineage>
</organism>
<dbReference type="InterPro" id="IPR001314">
    <property type="entry name" value="Peptidase_S1A"/>
</dbReference>
<feature type="binding site" evidence="17">
    <location>
        <position position="95"/>
    </location>
    <ligand>
        <name>Ca(2+)</name>
        <dbReference type="ChEBI" id="CHEBI:29108"/>
        <label>1</label>
    </ligand>
</feature>
<dbReference type="PROSITE" id="PS50923">
    <property type="entry name" value="SUSHI"/>
    <property type="match status" value="2"/>
</dbReference>
<dbReference type="CDD" id="cd00041">
    <property type="entry name" value="CUB"/>
    <property type="match status" value="2"/>
</dbReference>
<feature type="disulfide bond" evidence="15">
    <location>
        <begin position="132"/>
        <end position="145"/>
    </location>
</feature>
<keyword evidence="3 19" id="KW-0768">Sushi</keyword>
<dbReference type="PANTHER" id="PTHR24255:SF18">
    <property type="entry name" value="COMPLEMENT C1S SUBCOMPONENT"/>
    <property type="match status" value="1"/>
</dbReference>
<keyword evidence="1" id="KW-0245">EGF-like domain</keyword>
<evidence type="ECO:0000256" key="12">
    <source>
        <dbReference type="ARBA" id="ARBA00023180"/>
    </source>
</evidence>
<keyword evidence="6" id="KW-0677">Repeat</keyword>
<dbReference type="SUPFAM" id="SSF49854">
    <property type="entry name" value="Spermadhesin, CUB domain"/>
    <property type="match status" value="2"/>
</dbReference>
<dbReference type="InterPro" id="IPR000859">
    <property type="entry name" value="CUB_dom"/>
</dbReference>
<accession>A0A8I5UAI2</accession>
<dbReference type="Gene3D" id="2.10.25.10">
    <property type="entry name" value="Laminin"/>
    <property type="match status" value="1"/>
</dbReference>
<dbReference type="CDD" id="cd00190">
    <property type="entry name" value="Tryp_SPc"/>
    <property type="match status" value="1"/>
</dbReference>
<dbReference type="FunFam" id="2.60.120.290:FF:000034">
    <property type="entry name" value="complement C1s subcomponent"/>
    <property type="match status" value="1"/>
</dbReference>
<dbReference type="SMART" id="SM00032">
    <property type="entry name" value="CCP"/>
    <property type="match status" value="2"/>
</dbReference>
<feature type="binding site" evidence="17">
    <location>
        <position position="142"/>
    </location>
    <ligand>
        <name>Ca(2+)</name>
        <dbReference type="ChEBI" id="CHEBI:29108"/>
        <label>2</label>
    </ligand>
</feature>
<feature type="disulfide bond" evidence="15">
    <location>
        <begin position="624"/>
        <end position="655"/>
    </location>
</feature>
<dbReference type="SUPFAM" id="SSF57196">
    <property type="entry name" value="EGF/Laminin"/>
    <property type="match status" value="1"/>
</dbReference>
<dbReference type="FunFam" id="2.60.120.290:FF:000006">
    <property type="entry name" value="Mannan-binding lectin serine protease 1"/>
    <property type="match status" value="1"/>
</dbReference>
<dbReference type="SUPFAM" id="SSF50494">
    <property type="entry name" value="Trypsin-like serine proteases"/>
    <property type="match status" value="1"/>
</dbReference>
<evidence type="ECO:0000259" key="21">
    <source>
        <dbReference type="PROSITE" id="PS50240"/>
    </source>
</evidence>
<dbReference type="Gene3D" id="2.40.10.10">
    <property type="entry name" value="Trypsin-like serine proteases"/>
    <property type="match status" value="2"/>
</dbReference>
<comment type="PTM">
    <text evidence="16">The iron and 2-oxoglutarate dependent 3-hydroxylation of aspartate and asparagine is (R) stereospecific within EGF domains.</text>
</comment>
<feature type="binding site" evidence="17">
    <location>
        <position position="50"/>
    </location>
    <ligand>
        <name>Ca(2+)</name>
        <dbReference type="ChEBI" id="CHEBI:29108"/>
        <label>1</label>
    </ligand>
</feature>
<dbReference type="InterPro" id="IPR043504">
    <property type="entry name" value="Peptidase_S1_PA_chymotrypsin"/>
</dbReference>
<evidence type="ECO:0000313" key="24">
    <source>
        <dbReference type="Proteomes" id="UP000001595"/>
    </source>
</evidence>
<keyword evidence="10" id="KW-0391">Immunity</keyword>
<feature type="disulfide bond" evidence="15">
    <location>
        <begin position="310"/>
        <end position="343"/>
    </location>
</feature>
<dbReference type="PRINTS" id="PR00722">
    <property type="entry name" value="CHYMOTRYPSIN"/>
</dbReference>
<comment type="caution">
    <text evidence="19">Lacks conserved residue(s) required for the propagation of feature annotation.</text>
</comment>
<keyword evidence="9 17" id="KW-0106">Calcium</keyword>
<dbReference type="InterPro" id="IPR035976">
    <property type="entry name" value="Sushi/SCR/CCP_sf"/>
</dbReference>
<reference evidence="23 24" key="1">
    <citation type="submission" date="2008-02" db="EMBL/GenBank/DDBJ databases">
        <title>A 6x draft sequence assembly of the Pongo pygmaeus abelii genome.</title>
        <authorList>
            <person name="Wilson R.K."/>
            <person name="Mardis E."/>
        </authorList>
    </citation>
    <scope>NUCLEOTIDE SEQUENCE [LARGE SCALE GENOMIC DNA]</scope>
</reference>
<dbReference type="GO" id="GO:0006956">
    <property type="term" value="P:complement activation"/>
    <property type="evidence" value="ECO:0007669"/>
    <property type="project" value="InterPro"/>
</dbReference>
<feature type="disulfide bond" evidence="15">
    <location>
        <begin position="147"/>
        <end position="160"/>
    </location>
</feature>
<evidence type="ECO:0000259" key="20">
    <source>
        <dbReference type="PROSITE" id="PS01180"/>
    </source>
</evidence>
<keyword evidence="5" id="KW-0732">Signal</keyword>
<dbReference type="Pfam" id="PF00084">
    <property type="entry name" value="Sushi"/>
    <property type="match status" value="2"/>
</dbReference>
<feature type="disulfide bond" description="Interchain (between heavy and light chains)" evidence="15">
    <location>
        <begin position="420"/>
        <end position="545"/>
    </location>
</feature>
<evidence type="ECO:0000256" key="7">
    <source>
        <dbReference type="ARBA" id="ARBA00022801"/>
    </source>
</evidence>
<feature type="disulfide bond" evidence="15">
    <location>
        <begin position="348"/>
        <end position="398"/>
    </location>
</feature>
<evidence type="ECO:0000256" key="1">
    <source>
        <dbReference type="ARBA" id="ARBA00022536"/>
    </source>
</evidence>
<dbReference type="InterPro" id="IPR000436">
    <property type="entry name" value="Sushi_SCR_CCP_dom"/>
</dbReference>
<feature type="active site" description="Charge relay system" evidence="14">
    <location>
        <position position="470"/>
    </location>
</feature>
<proteinExistence type="predicted"/>
<dbReference type="FunFam" id="2.10.25.10:FF:000059">
    <property type="entry name" value="Mannan-binding lectin serine protease 1"/>
    <property type="match status" value="1"/>
</dbReference>